<dbReference type="GO" id="GO:0016491">
    <property type="term" value="F:oxidoreductase activity"/>
    <property type="evidence" value="ECO:0007669"/>
    <property type="project" value="InterPro"/>
</dbReference>
<accession>A0A7V1PWF9</accession>
<keyword evidence="1" id="KW-0521">NADP</keyword>
<dbReference type="InterPro" id="IPR051603">
    <property type="entry name" value="Zinc-ADH_QOR/CCCR"/>
</dbReference>
<dbReference type="Pfam" id="PF08240">
    <property type="entry name" value="ADH_N"/>
    <property type="match status" value="1"/>
</dbReference>
<dbReference type="Pfam" id="PF00107">
    <property type="entry name" value="ADH_zinc_N"/>
    <property type="match status" value="1"/>
</dbReference>
<dbReference type="AlphaFoldDB" id="A0A7V1PWF9"/>
<organism evidence="3">
    <name type="scientific">Caldithrix abyssi</name>
    <dbReference type="NCBI Taxonomy" id="187145"/>
    <lineage>
        <taxon>Bacteria</taxon>
        <taxon>Pseudomonadati</taxon>
        <taxon>Calditrichota</taxon>
        <taxon>Calditrichia</taxon>
        <taxon>Calditrichales</taxon>
        <taxon>Calditrichaceae</taxon>
        <taxon>Caldithrix</taxon>
    </lineage>
</organism>
<dbReference type="Gene3D" id="3.90.180.10">
    <property type="entry name" value="Medium-chain alcohol dehydrogenases, catalytic domain"/>
    <property type="match status" value="1"/>
</dbReference>
<dbReference type="InterPro" id="IPR020843">
    <property type="entry name" value="ER"/>
</dbReference>
<name>A0A7V1PWF9_CALAY</name>
<dbReference type="SMART" id="SM00829">
    <property type="entry name" value="PKS_ER"/>
    <property type="match status" value="1"/>
</dbReference>
<dbReference type="InterPro" id="IPR013149">
    <property type="entry name" value="ADH-like_C"/>
</dbReference>
<dbReference type="EMBL" id="DRLD01000430">
    <property type="protein sequence ID" value="HED12016.1"/>
    <property type="molecule type" value="Genomic_DNA"/>
</dbReference>
<evidence type="ECO:0000259" key="2">
    <source>
        <dbReference type="SMART" id="SM00829"/>
    </source>
</evidence>
<evidence type="ECO:0000313" key="3">
    <source>
        <dbReference type="EMBL" id="HED12016.1"/>
    </source>
</evidence>
<feature type="domain" description="Enoyl reductase (ER)" evidence="2">
    <location>
        <begin position="10"/>
        <end position="339"/>
    </location>
</feature>
<dbReference type="InterPro" id="IPR011032">
    <property type="entry name" value="GroES-like_sf"/>
</dbReference>
<dbReference type="InterPro" id="IPR036291">
    <property type="entry name" value="NAD(P)-bd_dom_sf"/>
</dbReference>
<sequence length="341" mass="37072">MKAVRFYKHGDETVLITEEIPLPEPREDEVRVRMKAVALNHLDIWVRQGIPGVPLPLIPGSDGAGIVEKTGNRVSRFKPGDEVIHVPIRVPAEDPLLAQNMENLSPAFKIPGEQLDGTFCEYMTIPELFLLPKPQNLSWEQAAALPLASMTAYHMLMRKVHVNKEDTVLVYGASSGVGSAGIQIARAAGAVVITTAGNDEKEQLARSLGADHIIRYDRRPIGKTVRELTAGRGVDIVFEHTGALTWPESLRALKKGGAIVTCGATTGYKVTIDLRALFIKHQRIIGSTMGTIDDLRRVCALAEAGKLTPPLARVFRGLEQTAAAQRFLQSGQQAGKVVISL</sequence>
<gene>
    <name evidence="3" type="ORF">ENJ10_15100</name>
</gene>
<comment type="caution">
    <text evidence="3">The sequence shown here is derived from an EMBL/GenBank/DDBJ whole genome shotgun (WGS) entry which is preliminary data.</text>
</comment>
<dbReference type="Gene3D" id="3.40.50.720">
    <property type="entry name" value="NAD(P)-binding Rossmann-like Domain"/>
    <property type="match status" value="1"/>
</dbReference>
<proteinExistence type="predicted"/>
<evidence type="ECO:0000256" key="1">
    <source>
        <dbReference type="ARBA" id="ARBA00022857"/>
    </source>
</evidence>
<dbReference type="SUPFAM" id="SSF50129">
    <property type="entry name" value="GroES-like"/>
    <property type="match status" value="1"/>
</dbReference>
<dbReference type="PANTHER" id="PTHR44154:SF1">
    <property type="entry name" value="QUINONE OXIDOREDUCTASE"/>
    <property type="match status" value="1"/>
</dbReference>
<dbReference type="PANTHER" id="PTHR44154">
    <property type="entry name" value="QUINONE OXIDOREDUCTASE"/>
    <property type="match status" value="1"/>
</dbReference>
<dbReference type="InterPro" id="IPR013154">
    <property type="entry name" value="ADH-like_N"/>
</dbReference>
<protein>
    <submittedName>
        <fullName evidence="3">Alcohol dehydrogenase</fullName>
    </submittedName>
</protein>
<dbReference type="SUPFAM" id="SSF51735">
    <property type="entry name" value="NAD(P)-binding Rossmann-fold domains"/>
    <property type="match status" value="1"/>
</dbReference>
<dbReference type="Proteomes" id="UP000886005">
    <property type="component" value="Unassembled WGS sequence"/>
</dbReference>
<reference evidence="3" key="1">
    <citation type="journal article" date="2020" name="mSystems">
        <title>Genome- and Community-Level Interaction Insights into Carbon Utilization and Element Cycling Functions of Hydrothermarchaeota in Hydrothermal Sediment.</title>
        <authorList>
            <person name="Zhou Z."/>
            <person name="Liu Y."/>
            <person name="Xu W."/>
            <person name="Pan J."/>
            <person name="Luo Z.H."/>
            <person name="Li M."/>
        </authorList>
    </citation>
    <scope>NUCLEOTIDE SEQUENCE [LARGE SCALE GENOMIC DNA]</scope>
    <source>
        <strain evidence="3">HyVt-456</strain>
    </source>
</reference>